<name>A0A6P8CKX9_PUNGR</name>
<keyword evidence="8" id="KW-0508">mRNA splicing</keyword>
<evidence type="ECO:0000256" key="1">
    <source>
        <dbReference type="ARBA" id="ARBA00004229"/>
    </source>
</evidence>
<accession>A0A6P8CKX9</accession>
<gene>
    <name evidence="15" type="primary">LOC116196426</name>
</gene>
<dbReference type="OrthoDB" id="551352at2759"/>
<evidence type="ECO:0000313" key="15">
    <source>
        <dbReference type="RefSeq" id="XP_031381996.1"/>
    </source>
</evidence>
<evidence type="ECO:0000259" key="13">
    <source>
        <dbReference type="PROSITE" id="PS51295"/>
    </source>
</evidence>
<dbReference type="GO" id="GO:0009507">
    <property type="term" value="C:chloroplast"/>
    <property type="evidence" value="ECO:0007669"/>
    <property type="project" value="UniProtKB-SubCell"/>
</dbReference>
<feature type="region of interest" description="Disordered" evidence="12">
    <location>
        <begin position="843"/>
        <end position="868"/>
    </location>
</feature>
<proteinExistence type="predicted"/>
<dbReference type="PANTHER" id="PTHR31846:SF20">
    <property type="entry name" value="CRM-DOMAIN CONTAINING FACTOR CFM2, CHLOROPLASTIC"/>
    <property type="match status" value="1"/>
</dbReference>
<feature type="domain" description="CRM" evidence="13">
    <location>
        <begin position="612"/>
        <end position="712"/>
    </location>
</feature>
<keyword evidence="6 10" id="KW-0694">RNA-binding</keyword>
<keyword evidence="14" id="KW-1185">Reference proteome</keyword>
<dbReference type="GO" id="GO:0003729">
    <property type="term" value="F:mRNA binding"/>
    <property type="evidence" value="ECO:0007669"/>
    <property type="project" value="InterPro"/>
</dbReference>
<evidence type="ECO:0000256" key="5">
    <source>
        <dbReference type="ARBA" id="ARBA00022737"/>
    </source>
</evidence>
<dbReference type="GO" id="GO:0000373">
    <property type="term" value="P:Group II intron splicing"/>
    <property type="evidence" value="ECO:0007669"/>
    <property type="project" value="UniProtKB-ARBA"/>
</dbReference>
<feature type="domain" description="CRM" evidence="13">
    <location>
        <begin position="173"/>
        <end position="269"/>
    </location>
</feature>
<dbReference type="InterPro" id="IPR001890">
    <property type="entry name" value="RNA-binding_CRM"/>
</dbReference>
<dbReference type="Pfam" id="PF01985">
    <property type="entry name" value="CRS1_YhbY"/>
    <property type="match status" value="4"/>
</dbReference>
<keyword evidence="11" id="KW-0175">Coiled coil</keyword>
<keyword evidence="7" id="KW-0809">Transit peptide</keyword>
<keyword evidence="3" id="KW-0934">Plastid</keyword>
<protein>
    <submittedName>
        <fullName evidence="15">CRM-domain containing factor CFM2, chloroplastic</fullName>
    </submittedName>
</protein>
<keyword evidence="9" id="KW-0687">Ribonucleoprotein</keyword>
<reference evidence="15" key="2">
    <citation type="submission" date="2025-08" db="UniProtKB">
        <authorList>
            <consortium name="RefSeq"/>
        </authorList>
    </citation>
    <scope>IDENTIFICATION</scope>
    <source>
        <tissue evidence="15">Leaf</tissue>
    </source>
</reference>
<keyword evidence="5" id="KW-0677">Repeat</keyword>
<feature type="domain" description="CRM" evidence="13">
    <location>
        <begin position="386"/>
        <end position="483"/>
    </location>
</feature>
<evidence type="ECO:0000256" key="11">
    <source>
        <dbReference type="SAM" id="Coils"/>
    </source>
</evidence>
<dbReference type="SUPFAM" id="SSF75471">
    <property type="entry name" value="YhbY-like"/>
    <property type="match status" value="4"/>
</dbReference>
<evidence type="ECO:0000256" key="8">
    <source>
        <dbReference type="ARBA" id="ARBA00023187"/>
    </source>
</evidence>
<feature type="region of interest" description="Disordered" evidence="12">
    <location>
        <begin position="82"/>
        <end position="105"/>
    </location>
</feature>
<dbReference type="PANTHER" id="PTHR31846">
    <property type="entry name" value="CRS1 / YHBY (CRM) DOMAIN-CONTAINING PROTEIN"/>
    <property type="match status" value="1"/>
</dbReference>
<feature type="coiled-coil region" evidence="11">
    <location>
        <begin position="581"/>
        <end position="608"/>
    </location>
</feature>
<evidence type="ECO:0000256" key="7">
    <source>
        <dbReference type="ARBA" id="ARBA00022946"/>
    </source>
</evidence>
<feature type="region of interest" description="Disordered" evidence="12">
    <location>
        <begin position="503"/>
        <end position="563"/>
    </location>
</feature>
<dbReference type="GO" id="GO:1990904">
    <property type="term" value="C:ribonucleoprotein complex"/>
    <property type="evidence" value="ECO:0007669"/>
    <property type="project" value="UniProtKB-KW"/>
</dbReference>
<dbReference type="SMART" id="SM01103">
    <property type="entry name" value="CRS1_YhbY"/>
    <property type="match status" value="4"/>
</dbReference>
<evidence type="ECO:0000256" key="6">
    <source>
        <dbReference type="ARBA" id="ARBA00022884"/>
    </source>
</evidence>
<dbReference type="RefSeq" id="XP_031381996.1">
    <property type="nucleotide sequence ID" value="XM_031526136.1"/>
</dbReference>
<sequence>MLLSQCCNQHHRSPICPRTISHKSRLNPSFTFPFPSPPLTSKTPRTPAAKLLTRAQSSKSEQKSTVPQSAIQRIAEKLRSLGFTEDAGDDSPPEEDHDRSAGQIFIPLPTRIPKHRVGHTIDASWSTPENPVPEPGSSGFVTRYSELRGELKELKRKQGKEKREEKAPTLAELRLPEEELRRLTTLGIGVKQKLKIGKAGITEGIVNGIHERWRRAEVVKITCDDICRTNMKRTHDLLERKTGGLVVWRSGSNIILYRGPDYKYPYFSADDISGDSPQVEIDHNGDQKKESSLTVAHGEESSHTSPIKRFGQMALIQGVGSPERVRFQLPGEAQLAEEADRFLEGLGPRFTDWWGYEPLPVDADLLPAVVPGYRRPFRLLPYGVKPKLTNDEMTTLRRLGRPLPCHFALGRNRNLQGLAASIIKLWEKCEIAKIAVKRGVQNTNSEMMAEELRRLTGGTLLSRDREFIVLYRGKDFLPPAVSSAIEERRKHGFVQREKVAEVQQGQAGSAPVDEVNEANDDQQTTTYREQKKIAELQQGQAGSAPVDEVHETDDDQQTPTYPEKQKIVSLKAVIESTSMKLSQSLERKAKAEKLLVELENSQKLEERDVDREGITEEERYMLRKVGLRMRPFLLLGRRGVFDGTVENMHLHWKYRELVKLICKEKNIEAVYHVARTLEAGSGGILVSVERVSKGYAIIIYRGKNYQRPACIRPKILLSKRAAMKRSLEAQRRESLKLHVLKLSDSINELKLQLDRDKERIRYDSSDVDENNSADSADSPLPAEDDDEAGAISVESHHGESSQIEPFLPESLPEGTRDNISTHEKGEAGISPFISDHKSEFEASCSTVDAGNHTSGSGTEESLSKPSKVMVGDKLGPTIGSTKIPARPSSLSKRERLLLRKQALKMTKRPVLSIGRSNIIAGIAKAIRMHFQKHPLAIVNVKGRAKGTSIQELIFKLEQETGAVLVSQEPNKVILYRGWGAEDESRKSNDRASGHAAGKESAGDSARIGRANVSPELIAAIKMECGLQSN</sequence>
<evidence type="ECO:0000313" key="14">
    <source>
        <dbReference type="Proteomes" id="UP000515151"/>
    </source>
</evidence>
<feature type="compositionally biased region" description="Basic and acidic residues" evidence="12">
    <location>
        <begin position="814"/>
        <end position="826"/>
    </location>
</feature>
<evidence type="ECO:0000256" key="9">
    <source>
        <dbReference type="ARBA" id="ARBA00023274"/>
    </source>
</evidence>
<feature type="region of interest" description="Disordered" evidence="12">
    <location>
        <begin position="762"/>
        <end position="830"/>
    </location>
</feature>
<dbReference type="FunFam" id="3.30.110.60:FF:000002">
    <property type="entry name" value="CRS2-associated factor 1, chloroplastic"/>
    <property type="match status" value="2"/>
</dbReference>
<dbReference type="Gene3D" id="3.30.110.60">
    <property type="entry name" value="YhbY-like"/>
    <property type="match status" value="4"/>
</dbReference>
<dbReference type="PROSITE" id="PS51295">
    <property type="entry name" value="CRM"/>
    <property type="match status" value="4"/>
</dbReference>
<dbReference type="InterPro" id="IPR045278">
    <property type="entry name" value="CRS1/CFM2/CFM3"/>
</dbReference>
<feature type="compositionally biased region" description="Polar residues" evidence="12">
    <location>
        <begin position="843"/>
        <end position="864"/>
    </location>
</feature>
<comment type="subcellular location">
    <subcellularLocation>
        <location evidence="1">Plastid</location>
        <location evidence="1">Chloroplast</location>
    </subcellularLocation>
</comment>
<evidence type="ECO:0000256" key="2">
    <source>
        <dbReference type="ARBA" id="ARBA00022528"/>
    </source>
</evidence>
<dbReference type="GO" id="GO:0006397">
    <property type="term" value="P:mRNA processing"/>
    <property type="evidence" value="ECO:0007669"/>
    <property type="project" value="UniProtKB-KW"/>
</dbReference>
<evidence type="ECO:0000256" key="4">
    <source>
        <dbReference type="ARBA" id="ARBA00022664"/>
    </source>
</evidence>
<evidence type="ECO:0000256" key="10">
    <source>
        <dbReference type="PROSITE-ProRule" id="PRU00626"/>
    </source>
</evidence>
<feature type="region of interest" description="Disordered" evidence="12">
    <location>
        <begin position="983"/>
        <end position="1005"/>
    </location>
</feature>
<keyword evidence="2" id="KW-0150">Chloroplast</keyword>
<keyword evidence="4" id="KW-0507">mRNA processing</keyword>
<dbReference type="Proteomes" id="UP000515151">
    <property type="component" value="Chromosome 2"/>
</dbReference>
<feature type="compositionally biased region" description="Basic and acidic residues" evidence="12">
    <location>
        <begin position="983"/>
        <end position="1001"/>
    </location>
</feature>
<reference evidence="14" key="1">
    <citation type="journal article" date="2020" name="Plant Biotechnol. J.">
        <title>The pomegranate (Punica granatum L.) draft genome dissects genetic divergence between soft- and hard-seeded cultivars.</title>
        <authorList>
            <person name="Luo X."/>
            <person name="Li H."/>
            <person name="Wu Z."/>
            <person name="Yao W."/>
            <person name="Zhao P."/>
            <person name="Cao D."/>
            <person name="Yu H."/>
            <person name="Li K."/>
            <person name="Poudel K."/>
            <person name="Zhao D."/>
            <person name="Zhang F."/>
            <person name="Xia X."/>
            <person name="Chen L."/>
            <person name="Wang Q."/>
            <person name="Jing D."/>
            <person name="Cao S."/>
        </authorList>
    </citation>
    <scope>NUCLEOTIDE SEQUENCE [LARGE SCALE GENOMIC DNA]</scope>
    <source>
        <strain evidence="14">cv. Tunisia</strain>
    </source>
</reference>
<dbReference type="FunFam" id="3.30.110.60:FF:000003">
    <property type="entry name" value="CRM-domain containing factor CFM3B, chloroplastic"/>
    <property type="match status" value="1"/>
</dbReference>
<dbReference type="GeneID" id="116196426"/>
<evidence type="ECO:0000256" key="12">
    <source>
        <dbReference type="SAM" id="MobiDB-lite"/>
    </source>
</evidence>
<dbReference type="AlphaFoldDB" id="A0A6P8CKX9"/>
<feature type="domain" description="CRM" evidence="13">
    <location>
        <begin position="888"/>
        <end position="987"/>
    </location>
</feature>
<organism evidence="14 15">
    <name type="scientific">Punica granatum</name>
    <name type="common">Pomegranate</name>
    <dbReference type="NCBI Taxonomy" id="22663"/>
    <lineage>
        <taxon>Eukaryota</taxon>
        <taxon>Viridiplantae</taxon>
        <taxon>Streptophyta</taxon>
        <taxon>Embryophyta</taxon>
        <taxon>Tracheophyta</taxon>
        <taxon>Spermatophyta</taxon>
        <taxon>Magnoliopsida</taxon>
        <taxon>eudicotyledons</taxon>
        <taxon>Gunneridae</taxon>
        <taxon>Pentapetalae</taxon>
        <taxon>rosids</taxon>
        <taxon>malvids</taxon>
        <taxon>Myrtales</taxon>
        <taxon>Lythraceae</taxon>
        <taxon>Punica</taxon>
    </lineage>
</organism>
<dbReference type="InterPro" id="IPR035920">
    <property type="entry name" value="YhbY-like_sf"/>
</dbReference>
<evidence type="ECO:0000256" key="3">
    <source>
        <dbReference type="ARBA" id="ARBA00022640"/>
    </source>
</evidence>